<accession>A0A9D5CAB2</accession>
<feature type="chain" id="PRO_5039148174" description="LysM domain-containing protein" evidence="1">
    <location>
        <begin position="32"/>
        <end position="87"/>
    </location>
</feature>
<proteinExistence type="predicted"/>
<comment type="caution">
    <text evidence="2">The sequence shown here is derived from an EMBL/GenBank/DDBJ whole genome shotgun (WGS) entry which is preliminary data.</text>
</comment>
<protein>
    <recommendedName>
        <fullName evidence="4">LysM domain-containing protein</fullName>
    </recommendedName>
</protein>
<evidence type="ECO:0000313" key="2">
    <source>
        <dbReference type="EMBL" id="KAJ0969314.1"/>
    </source>
</evidence>
<dbReference type="AlphaFoldDB" id="A0A9D5CAB2"/>
<dbReference type="OrthoDB" id="1417267at2759"/>
<reference evidence="2" key="2">
    <citation type="journal article" date="2022" name="Hortic Res">
        <title>The genome of Dioscorea zingiberensis sheds light on the biosynthesis, origin and evolution of the medicinally important diosgenin saponins.</title>
        <authorList>
            <person name="Li Y."/>
            <person name="Tan C."/>
            <person name="Li Z."/>
            <person name="Guo J."/>
            <person name="Li S."/>
            <person name="Chen X."/>
            <person name="Wang C."/>
            <person name="Dai X."/>
            <person name="Yang H."/>
            <person name="Song W."/>
            <person name="Hou L."/>
            <person name="Xu J."/>
            <person name="Tong Z."/>
            <person name="Xu A."/>
            <person name="Yuan X."/>
            <person name="Wang W."/>
            <person name="Yang Q."/>
            <person name="Chen L."/>
            <person name="Sun Z."/>
            <person name="Wang K."/>
            <person name="Pan B."/>
            <person name="Chen J."/>
            <person name="Bao Y."/>
            <person name="Liu F."/>
            <person name="Qi X."/>
            <person name="Gang D.R."/>
            <person name="Wen J."/>
            <person name="Li J."/>
        </authorList>
    </citation>
    <scope>NUCLEOTIDE SEQUENCE</scope>
    <source>
        <strain evidence="2">Dzin_1.0</strain>
    </source>
</reference>
<evidence type="ECO:0000313" key="3">
    <source>
        <dbReference type="Proteomes" id="UP001085076"/>
    </source>
</evidence>
<dbReference type="EMBL" id="JAGGNH010000006">
    <property type="protein sequence ID" value="KAJ0969314.1"/>
    <property type="molecule type" value="Genomic_DNA"/>
</dbReference>
<keyword evidence="1" id="KW-0732">Signal</keyword>
<evidence type="ECO:0008006" key="4">
    <source>
        <dbReference type="Google" id="ProtNLM"/>
    </source>
</evidence>
<reference evidence="2" key="1">
    <citation type="submission" date="2021-03" db="EMBL/GenBank/DDBJ databases">
        <authorList>
            <person name="Li Z."/>
            <person name="Yang C."/>
        </authorList>
    </citation>
    <scope>NUCLEOTIDE SEQUENCE</scope>
    <source>
        <strain evidence="2">Dzin_1.0</strain>
        <tissue evidence="2">Leaf</tissue>
    </source>
</reference>
<dbReference type="PANTHER" id="PTHR33648:SF15">
    <property type="entry name" value="OS04G0572800 PROTEIN"/>
    <property type="match status" value="1"/>
</dbReference>
<organism evidence="2 3">
    <name type="scientific">Dioscorea zingiberensis</name>
    <dbReference type="NCBI Taxonomy" id="325984"/>
    <lineage>
        <taxon>Eukaryota</taxon>
        <taxon>Viridiplantae</taxon>
        <taxon>Streptophyta</taxon>
        <taxon>Embryophyta</taxon>
        <taxon>Tracheophyta</taxon>
        <taxon>Spermatophyta</taxon>
        <taxon>Magnoliopsida</taxon>
        <taxon>Liliopsida</taxon>
        <taxon>Dioscoreales</taxon>
        <taxon>Dioscoreaceae</taxon>
        <taxon>Dioscorea</taxon>
    </lineage>
</organism>
<name>A0A9D5CAB2_9LILI</name>
<gene>
    <name evidence="2" type="ORF">J5N97_022191</name>
</gene>
<keyword evidence="3" id="KW-1185">Reference proteome</keyword>
<feature type="signal peptide" evidence="1">
    <location>
        <begin position="1"/>
        <end position="31"/>
    </location>
</feature>
<evidence type="ECO:0000256" key="1">
    <source>
        <dbReference type="SAM" id="SignalP"/>
    </source>
</evidence>
<dbReference type="Proteomes" id="UP001085076">
    <property type="component" value="Miscellaneous, Linkage group lg06"/>
</dbReference>
<sequence length="87" mass="9847">MKMEGMRGSSIRRVLFMMFILSVMFAVSVNGRNFKRGRCDEVYVAEEGETLQTISVKCNSVRILDDNPQIMDTDDIGQGTVLLIRVL</sequence>
<dbReference type="PANTHER" id="PTHR33648">
    <property type="entry name" value="EMBRYO SAC 1"/>
    <property type="match status" value="1"/>
</dbReference>